<dbReference type="GO" id="GO:0016592">
    <property type="term" value="C:mediator complex"/>
    <property type="evidence" value="ECO:0007669"/>
    <property type="project" value="InterPro"/>
</dbReference>
<evidence type="ECO:0000256" key="3">
    <source>
        <dbReference type="ARBA" id="ARBA00019615"/>
    </source>
</evidence>
<evidence type="ECO:0000256" key="4">
    <source>
        <dbReference type="ARBA" id="ARBA00023015"/>
    </source>
</evidence>
<dbReference type="KEGG" id="ela:UCREL1_9218"/>
<dbReference type="EMBL" id="KB707155">
    <property type="protein sequence ID" value="EMR63828.1"/>
    <property type="molecule type" value="Genomic_DNA"/>
</dbReference>
<comment type="subunit">
    <text evidence="9">Component of the Mediator complex.</text>
</comment>
<keyword evidence="5 9" id="KW-0010">Activator</keyword>
<name>M7SHS3_EUTLA</name>
<dbReference type="GO" id="GO:0006357">
    <property type="term" value="P:regulation of transcription by RNA polymerase II"/>
    <property type="evidence" value="ECO:0007669"/>
    <property type="project" value="InterPro"/>
</dbReference>
<accession>M7SHS3</accession>
<dbReference type="AlphaFoldDB" id="M7SHS3"/>
<keyword evidence="6 9" id="KW-0804">Transcription</keyword>
<feature type="compositionally biased region" description="Polar residues" evidence="10">
    <location>
        <begin position="272"/>
        <end position="281"/>
    </location>
</feature>
<protein>
    <recommendedName>
        <fullName evidence="3 9">Mediator of RNA polymerase II transcription subunit 19</fullName>
    </recommendedName>
    <alternativeName>
        <fullName evidence="8 9">Mediator complex subunit 19</fullName>
    </alternativeName>
</protein>
<evidence type="ECO:0000256" key="9">
    <source>
        <dbReference type="RuleBase" id="RU364151"/>
    </source>
</evidence>
<dbReference type="OrthoDB" id="2160599at2759"/>
<keyword evidence="4 9" id="KW-0805">Transcription regulation</keyword>
<dbReference type="Pfam" id="PF08633">
    <property type="entry name" value="Rox3"/>
    <property type="match status" value="1"/>
</dbReference>
<comment type="similarity">
    <text evidence="2 9">Belongs to the Mediator complex subunit 19 family.</text>
</comment>
<dbReference type="OMA" id="EWYVHEV"/>
<organism evidence="11 12">
    <name type="scientific">Eutypa lata (strain UCR-EL1)</name>
    <name type="common">Grapevine dieback disease fungus</name>
    <name type="synonym">Eutypa armeniacae</name>
    <dbReference type="NCBI Taxonomy" id="1287681"/>
    <lineage>
        <taxon>Eukaryota</taxon>
        <taxon>Fungi</taxon>
        <taxon>Dikarya</taxon>
        <taxon>Ascomycota</taxon>
        <taxon>Pezizomycotina</taxon>
        <taxon>Sordariomycetes</taxon>
        <taxon>Xylariomycetidae</taxon>
        <taxon>Xylariales</taxon>
        <taxon>Diatrypaceae</taxon>
        <taxon>Eutypa</taxon>
    </lineage>
</organism>
<dbReference type="GO" id="GO:0003712">
    <property type="term" value="F:transcription coregulator activity"/>
    <property type="evidence" value="ECO:0007669"/>
    <property type="project" value="InterPro"/>
</dbReference>
<evidence type="ECO:0000313" key="11">
    <source>
        <dbReference type="EMBL" id="EMR63828.1"/>
    </source>
</evidence>
<evidence type="ECO:0000256" key="1">
    <source>
        <dbReference type="ARBA" id="ARBA00004123"/>
    </source>
</evidence>
<dbReference type="STRING" id="1287681.M7SHS3"/>
<dbReference type="Proteomes" id="UP000012174">
    <property type="component" value="Unassembled WGS sequence"/>
</dbReference>
<evidence type="ECO:0000256" key="7">
    <source>
        <dbReference type="ARBA" id="ARBA00023242"/>
    </source>
</evidence>
<comment type="function">
    <text evidence="9">Component of the Mediator complex, a coactivator involved in the regulated transcription of nearly all RNA polymerase II-dependent genes. Mediator functions as a bridge to convey information from gene-specific regulatory proteins to the basal RNA polymerase II transcription machinery. Mediator is recruited to promoters by direct interactions with regulatory proteins and serves as a scaffold for the assembly of a functional preinitiation complex with RNA polymerase II and the general transcription factors.</text>
</comment>
<reference evidence="12" key="1">
    <citation type="journal article" date="2013" name="Genome Announc.">
        <title>Draft genome sequence of the grapevine dieback fungus Eutypa lata UCR-EL1.</title>
        <authorList>
            <person name="Blanco-Ulate B."/>
            <person name="Rolshausen P.E."/>
            <person name="Cantu D."/>
        </authorList>
    </citation>
    <scope>NUCLEOTIDE SEQUENCE [LARGE SCALE GENOMIC DNA]</scope>
    <source>
        <strain evidence="12">UCR-EL1</strain>
    </source>
</reference>
<dbReference type="HOGENOM" id="CLU_037869_0_0_1"/>
<dbReference type="eggNOG" id="ENOG502QXG3">
    <property type="taxonomic scope" value="Eukaryota"/>
</dbReference>
<evidence type="ECO:0000256" key="2">
    <source>
        <dbReference type="ARBA" id="ARBA00009259"/>
    </source>
</evidence>
<gene>
    <name evidence="9" type="primary">MED19</name>
    <name evidence="11" type="ORF">UCREL1_9218</name>
</gene>
<sequence>MMDDFSNKRKRTFDDFGDQEQKKVHLEDPRKLGIENLHLDVGEKYLLCRTPHFKSSPYLSEDLFEKFNLTSIAAEVARTKANGEKNALRKTYKGHIKTLGVNGHFDVDKKDPFDTEGFMAMCLVPEAEWYVHEVQGKSVESGFSDRVKTDLLKATTMAKGSIPKELWNNAVLGDLAPTNVSKKVGQDQGPRATAPSTPAASTTGLATKSGKLQVPQADRIRRNTKKRSYQDSSFEGYGEGFPDDGETGYSTGEGDDRSAKLKRRKQVHSDHPSSTIHLTDR</sequence>
<keyword evidence="12" id="KW-1185">Reference proteome</keyword>
<keyword evidence="7 9" id="KW-0539">Nucleus</keyword>
<feature type="region of interest" description="Disordered" evidence="10">
    <location>
        <begin position="181"/>
        <end position="281"/>
    </location>
</feature>
<evidence type="ECO:0000256" key="10">
    <source>
        <dbReference type="SAM" id="MobiDB-lite"/>
    </source>
</evidence>
<feature type="compositionally biased region" description="Low complexity" evidence="10">
    <location>
        <begin position="192"/>
        <end position="203"/>
    </location>
</feature>
<evidence type="ECO:0000313" key="12">
    <source>
        <dbReference type="Proteomes" id="UP000012174"/>
    </source>
</evidence>
<evidence type="ECO:0000256" key="6">
    <source>
        <dbReference type="ARBA" id="ARBA00023163"/>
    </source>
</evidence>
<proteinExistence type="inferred from homology"/>
<evidence type="ECO:0000256" key="8">
    <source>
        <dbReference type="ARBA" id="ARBA00032018"/>
    </source>
</evidence>
<dbReference type="InterPro" id="IPR013942">
    <property type="entry name" value="Mediator_Med19_fun"/>
</dbReference>
<evidence type="ECO:0000256" key="5">
    <source>
        <dbReference type="ARBA" id="ARBA00023159"/>
    </source>
</evidence>
<comment type="subcellular location">
    <subcellularLocation>
        <location evidence="1 9">Nucleus</location>
    </subcellularLocation>
</comment>